<accession>A0A543JQV3</accession>
<reference evidence="2 3" key="1">
    <citation type="submission" date="2019-06" db="EMBL/GenBank/DDBJ databases">
        <title>Sequencing the genomes of 1000 actinobacteria strains.</title>
        <authorList>
            <person name="Klenk H.-P."/>
        </authorList>
    </citation>
    <scope>NUCLEOTIDE SEQUENCE [LARGE SCALE GENOMIC DNA]</scope>
    <source>
        <strain evidence="2 3">DSM 45456</strain>
    </source>
</reference>
<gene>
    <name evidence="2" type="ORF">FHX81_7719</name>
</gene>
<protein>
    <submittedName>
        <fullName evidence="2">Uncharacterized protein</fullName>
    </submittedName>
</protein>
<keyword evidence="3" id="KW-1185">Reference proteome</keyword>
<dbReference type="AlphaFoldDB" id="A0A543JQV3"/>
<evidence type="ECO:0000313" key="3">
    <source>
        <dbReference type="Proteomes" id="UP000316628"/>
    </source>
</evidence>
<feature type="region of interest" description="Disordered" evidence="1">
    <location>
        <begin position="1"/>
        <end position="24"/>
    </location>
</feature>
<dbReference type="Proteomes" id="UP000316628">
    <property type="component" value="Unassembled WGS sequence"/>
</dbReference>
<dbReference type="RefSeq" id="WP_141983305.1">
    <property type="nucleotide sequence ID" value="NZ_VFPP01000001.1"/>
</dbReference>
<dbReference type="EMBL" id="VFPP01000001">
    <property type="protein sequence ID" value="TQM85241.1"/>
    <property type="molecule type" value="Genomic_DNA"/>
</dbReference>
<evidence type="ECO:0000313" key="2">
    <source>
        <dbReference type="EMBL" id="TQM85241.1"/>
    </source>
</evidence>
<name>A0A543JQV3_9PSEU</name>
<proteinExistence type="predicted"/>
<evidence type="ECO:0000256" key="1">
    <source>
        <dbReference type="SAM" id="MobiDB-lite"/>
    </source>
</evidence>
<comment type="caution">
    <text evidence="2">The sequence shown here is derived from an EMBL/GenBank/DDBJ whole genome shotgun (WGS) entry which is preliminary data.</text>
</comment>
<dbReference type="OrthoDB" id="3681121at2"/>
<sequence>MPSTAVGGRRDIPLPLSTLDHPPGEDRCGCDVAADGLGRPAGTPAFRRAVRADTVGGTLHGDLRLTARVRQDECAPDHVGATLSGSLAQPFYADHADLNATEVEDTAVPVADLLVPEVIAVGGGVDGDAPGERPVAGPPVPAV</sequence>
<organism evidence="2 3">
    <name type="scientific">Saccharothrix saharensis</name>
    <dbReference type="NCBI Taxonomy" id="571190"/>
    <lineage>
        <taxon>Bacteria</taxon>
        <taxon>Bacillati</taxon>
        <taxon>Actinomycetota</taxon>
        <taxon>Actinomycetes</taxon>
        <taxon>Pseudonocardiales</taxon>
        <taxon>Pseudonocardiaceae</taxon>
        <taxon>Saccharothrix</taxon>
    </lineage>
</organism>